<evidence type="ECO:0000313" key="1">
    <source>
        <dbReference type="EnsemblPlants" id="OMERI03G15310.2"/>
    </source>
</evidence>
<name>A0A0E0D0E0_9ORYZ</name>
<accession>A0A0E0D0E0</accession>
<dbReference type="AlphaFoldDB" id="A0A0E0D0E0"/>
<organism evidence="1">
    <name type="scientific">Oryza meridionalis</name>
    <dbReference type="NCBI Taxonomy" id="40149"/>
    <lineage>
        <taxon>Eukaryota</taxon>
        <taxon>Viridiplantae</taxon>
        <taxon>Streptophyta</taxon>
        <taxon>Embryophyta</taxon>
        <taxon>Tracheophyta</taxon>
        <taxon>Spermatophyta</taxon>
        <taxon>Magnoliopsida</taxon>
        <taxon>Liliopsida</taxon>
        <taxon>Poales</taxon>
        <taxon>Poaceae</taxon>
        <taxon>BOP clade</taxon>
        <taxon>Oryzoideae</taxon>
        <taxon>Oryzeae</taxon>
        <taxon>Oryzinae</taxon>
        <taxon>Oryza</taxon>
    </lineage>
</organism>
<keyword evidence="2" id="KW-1185">Reference proteome</keyword>
<dbReference type="HOGENOM" id="CLU_2531270_0_0_1"/>
<sequence length="84" mass="9521">MATGRDYDRNGRLFSHIDLVIGIGAMPSIRNSDQGLLVRTDGVVVWWHRQTLATTRCVPPTQTDTDCLEYPSRLPHHFISRAET</sequence>
<proteinExistence type="predicted"/>
<evidence type="ECO:0000313" key="2">
    <source>
        <dbReference type="Proteomes" id="UP000008021"/>
    </source>
</evidence>
<reference evidence="1" key="2">
    <citation type="submission" date="2018-05" db="EMBL/GenBank/DDBJ databases">
        <title>OmerRS3 (Oryza meridionalis Reference Sequence Version 3).</title>
        <authorList>
            <person name="Zhang J."/>
            <person name="Kudrna D."/>
            <person name="Lee S."/>
            <person name="Talag J."/>
            <person name="Welchert J."/>
            <person name="Wing R.A."/>
        </authorList>
    </citation>
    <scope>NUCLEOTIDE SEQUENCE [LARGE SCALE GENOMIC DNA]</scope>
    <source>
        <strain evidence="1">cv. OR44</strain>
    </source>
</reference>
<dbReference type="EnsemblPlants" id="OMERI03G15310.2">
    <property type="protein sequence ID" value="OMERI03G15310.2"/>
    <property type="gene ID" value="OMERI03G15310"/>
</dbReference>
<dbReference type="Gramene" id="OMERI03G15310.2">
    <property type="protein sequence ID" value="OMERI03G15310.2"/>
    <property type="gene ID" value="OMERI03G15310"/>
</dbReference>
<protein>
    <submittedName>
        <fullName evidence="1">Uncharacterized protein</fullName>
    </submittedName>
</protein>
<dbReference type="Proteomes" id="UP000008021">
    <property type="component" value="Chromosome 3"/>
</dbReference>
<reference evidence="1" key="1">
    <citation type="submission" date="2015-04" db="UniProtKB">
        <authorList>
            <consortium name="EnsemblPlants"/>
        </authorList>
    </citation>
    <scope>IDENTIFICATION</scope>
</reference>